<evidence type="ECO:0000256" key="1">
    <source>
        <dbReference type="ARBA" id="ARBA00004479"/>
    </source>
</evidence>
<reference evidence="13 14" key="1">
    <citation type="journal article" date="2022" name="Nat. Ecol. Evol.">
        <title>A masculinizing supergene underlies an exaggerated male reproductive morph in a spider.</title>
        <authorList>
            <person name="Hendrickx F."/>
            <person name="De Corte Z."/>
            <person name="Sonet G."/>
            <person name="Van Belleghem S.M."/>
            <person name="Kostlbacher S."/>
            <person name="Vangestel C."/>
        </authorList>
    </citation>
    <scope>NUCLEOTIDE SEQUENCE [LARGE SCALE GENOMIC DNA]</scope>
    <source>
        <strain evidence="13">W744_W776</strain>
    </source>
</reference>
<accession>A0AAV6U3M4</accession>
<evidence type="ECO:0000256" key="8">
    <source>
        <dbReference type="ARBA" id="ARBA00037847"/>
    </source>
</evidence>
<comment type="subcellular location">
    <subcellularLocation>
        <location evidence="8">Endomembrane system</location>
        <topology evidence="8">Single-pass membrane protein</topology>
    </subcellularLocation>
    <subcellularLocation>
        <location evidence="1 9">Membrane</location>
        <topology evidence="1 9">Single-pass type I membrane protein</topology>
    </subcellularLocation>
</comment>
<comment type="caution">
    <text evidence="13">The sequence shown here is derived from an EMBL/GenBank/DDBJ whole genome shotgun (WGS) entry which is preliminary data.</text>
</comment>
<dbReference type="InterPro" id="IPR036598">
    <property type="entry name" value="GOLD_dom_sf"/>
</dbReference>
<keyword evidence="5 11" id="KW-0732">Signal</keyword>
<evidence type="ECO:0000256" key="7">
    <source>
        <dbReference type="ARBA" id="ARBA00023136"/>
    </source>
</evidence>
<evidence type="ECO:0000256" key="5">
    <source>
        <dbReference type="ARBA" id="ARBA00022729"/>
    </source>
</evidence>
<comment type="similarity">
    <text evidence="2 9">Belongs to the EMP24/GP25L family.</text>
</comment>
<keyword evidence="6 10" id="KW-1133">Transmembrane helix</keyword>
<evidence type="ECO:0000256" key="11">
    <source>
        <dbReference type="SAM" id="SignalP"/>
    </source>
</evidence>
<keyword evidence="3" id="KW-0217">Developmental protein</keyword>
<feature type="domain" description="GOLD" evidence="12">
    <location>
        <begin position="32"/>
        <end position="114"/>
    </location>
</feature>
<protein>
    <recommendedName>
        <fullName evidence="12">GOLD domain-containing protein</fullName>
    </recommendedName>
</protein>
<dbReference type="PROSITE" id="PS50866">
    <property type="entry name" value="GOLD"/>
    <property type="match status" value="1"/>
</dbReference>
<gene>
    <name evidence="13" type="ORF">JTE90_021003</name>
</gene>
<keyword evidence="4 9" id="KW-0812">Transmembrane</keyword>
<dbReference type="InterPro" id="IPR015720">
    <property type="entry name" value="Emp24-like"/>
</dbReference>
<feature type="signal peptide" evidence="11">
    <location>
        <begin position="1"/>
        <end position="20"/>
    </location>
</feature>
<evidence type="ECO:0000313" key="14">
    <source>
        <dbReference type="Proteomes" id="UP000827092"/>
    </source>
</evidence>
<proteinExistence type="inferred from homology"/>
<dbReference type="GO" id="GO:0012505">
    <property type="term" value="C:endomembrane system"/>
    <property type="evidence" value="ECO:0007669"/>
    <property type="project" value="UniProtKB-SubCell"/>
</dbReference>
<dbReference type="PANTHER" id="PTHR22811">
    <property type="entry name" value="TRANSMEMBRANE EMP24 DOMAIN-CONTAINING PROTEIN"/>
    <property type="match status" value="1"/>
</dbReference>
<dbReference type="AlphaFoldDB" id="A0AAV6U3M4"/>
<evidence type="ECO:0000256" key="4">
    <source>
        <dbReference type="ARBA" id="ARBA00022692"/>
    </source>
</evidence>
<feature type="transmembrane region" description="Helical" evidence="10">
    <location>
        <begin position="172"/>
        <end position="194"/>
    </location>
</feature>
<evidence type="ECO:0000256" key="10">
    <source>
        <dbReference type="SAM" id="Phobius"/>
    </source>
</evidence>
<dbReference type="SMART" id="SM01190">
    <property type="entry name" value="EMP24_GP25L"/>
    <property type="match status" value="1"/>
</dbReference>
<evidence type="ECO:0000256" key="9">
    <source>
        <dbReference type="RuleBase" id="RU003827"/>
    </source>
</evidence>
<dbReference type="GO" id="GO:0016020">
    <property type="term" value="C:membrane"/>
    <property type="evidence" value="ECO:0007669"/>
    <property type="project" value="UniProtKB-SubCell"/>
</dbReference>
<dbReference type="InterPro" id="IPR009038">
    <property type="entry name" value="GOLD_dom"/>
</dbReference>
<dbReference type="EMBL" id="JAFNEN010000683">
    <property type="protein sequence ID" value="KAG8178583.1"/>
    <property type="molecule type" value="Genomic_DNA"/>
</dbReference>
<keyword evidence="14" id="KW-1185">Reference proteome</keyword>
<keyword evidence="7 10" id="KW-0472">Membrane</keyword>
<dbReference type="Proteomes" id="UP000827092">
    <property type="component" value="Unassembled WGS sequence"/>
</dbReference>
<evidence type="ECO:0000256" key="6">
    <source>
        <dbReference type="ARBA" id="ARBA00022989"/>
    </source>
</evidence>
<evidence type="ECO:0000259" key="12">
    <source>
        <dbReference type="PROSITE" id="PS50866"/>
    </source>
</evidence>
<evidence type="ECO:0000256" key="3">
    <source>
        <dbReference type="ARBA" id="ARBA00022473"/>
    </source>
</evidence>
<dbReference type="Pfam" id="PF01105">
    <property type="entry name" value="EMP24_GP25L"/>
    <property type="match status" value="1"/>
</dbReference>
<feature type="chain" id="PRO_5043775806" description="GOLD domain-containing protein" evidence="11">
    <location>
        <begin position="21"/>
        <end position="206"/>
    </location>
</feature>
<name>A0AAV6U3M4_9ARAC</name>
<sequence>MHFILWATLILPLCFNSANGVELTFELPDNAKQCFHEDIQQGVKSTVEFQVVTGGHYDVDAVLEAPSGQVLFRGIKKQSDSFTWVAEQTGVYKLCFSNEFSTFSHKLVYVDFVVGEEKPLPGVGDHLTAMTKLETSSSSVHEHLNTIIDYQTHHRLMEAQGRKRAEDLNTRVMYWSMGETLLIVLIAVGQVMVLRNFFSEKKGTPS</sequence>
<evidence type="ECO:0000313" key="13">
    <source>
        <dbReference type="EMBL" id="KAG8178583.1"/>
    </source>
</evidence>
<dbReference type="SUPFAM" id="SSF101576">
    <property type="entry name" value="Supernatant protein factor (SPF), C-terminal domain"/>
    <property type="match status" value="1"/>
</dbReference>
<evidence type="ECO:0000256" key="2">
    <source>
        <dbReference type="ARBA" id="ARBA00007104"/>
    </source>
</evidence>
<organism evidence="13 14">
    <name type="scientific">Oedothorax gibbosus</name>
    <dbReference type="NCBI Taxonomy" id="931172"/>
    <lineage>
        <taxon>Eukaryota</taxon>
        <taxon>Metazoa</taxon>
        <taxon>Ecdysozoa</taxon>
        <taxon>Arthropoda</taxon>
        <taxon>Chelicerata</taxon>
        <taxon>Arachnida</taxon>
        <taxon>Araneae</taxon>
        <taxon>Araneomorphae</taxon>
        <taxon>Entelegynae</taxon>
        <taxon>Araneoidea</taxon>
        <taxon>Linyphiidae</taxon>
        <taxon>Erigoninae</taxon>
        <taxon>Oedothorax</taxon>
    </lineage>
</organism>